<reference evidence="2" key="1">
    <citation type="submission" date="2021-06" db="EMBL/GenBank/DDBJ databases">
        <title>44 bacteria genomes isolated from Dapeng, Shenzhen.</title>
        <authorList>
            <person name="Zheng W."/>
            <person name="Yu S."/>
            <person name="Huang Y."/>
        </authorList>
    </citation>
    <scope>NUCLEOTIDE SEQUENCE</scope>
    <source>
        <strain evidence="2">DP5N28-2</strain>
    </source>
</reference>
<evidence type="ECO:0000313" key="3">
    <source>
        <dbReference type="Proteomes" id="UP000753961"/>
    </source>
</evidence>
<sequence length="356" mass="41161">MAQSNTESVIREITSQFLPSAEWHSYESIPTGHINRTYRVKVIHSGAEKDFLLQNLNTNVFTRPFAVTHNIVRCASFLQEQCPNYPYEILTPVPHAQSGAYLVTTDQQAWRMFHFVDDARSLDQVTNQHEAGMIGEAFGTFLSYINQDDPQNYKITIPDFHNFTKRYQGFKSYLAERKPIENEVARFLVARIDDYADVFLDQETMDFPSRVIHHDTKANNVLLDRQTGSPKCIIDLDTLMPGDIFSDFGDLMRTVLNPYEEDKFPENGRLVPDDMIDSLFNGFKNPLSQLLTNAEIKYLIKGGKKITLLQVLRFLEDELKGDVYYQVDYQGHNLDRALSQMYLFERMEKEGLEQLV</sequence>
<evidence type="ECO:0000313" key="2">
    <source>
        <dbReference type="EMBL" id="MBY5959997.1"/>
    </source>
</evidence>
<dbReference type="PANTHER" id="PTHR21064">
    <property type="entry name" value="AMINOGLYCOSIDE PHOSPHOTRANSFERASE DOMAIN-CONTAINING PROTEIN-RELATED"/>
    <property type="match status" value="1"/>
</dbReference>
<dbReference type="RefSeq" id="WP_222581535.1">
    <property type="nucleotide sequence ID" value="NZ_JAHVHU010000021.1"/>
</dbReference>
<dbReference type="Pfam" id="PF01636">
    <property type="entry name" value="APH"/>
    <property type="match status" value="1"/>
</dbReference>
<name>A0A953L8M9_9BACT</name>
<dbReference type="PANTHER" id="PTHR21064:SF5">
    <property type="entry name" value="SLR1880 PROTEIN"/>
    <property type="match status" value="1"/>
</dbReference>
<organism evidence="2 3">
    <name type="scientific">Membranihabitans marinus</name>
    <dbReference type="NCBI Taxonomy" id="1227546"/>
    <lineage>
        <taxon>Bacteria</taxon>
        <taxon>Pseudomonadati</taxon>
        <taxon>Bacteroidota</taxon>
        <taxon>Saprospiria</taxon>
        <taxon>Saprospirales</taxon>
        <taxon>Saprospiraceae</taxon>
        <taxon>Membranihabitans</taxon>
    </lineage>
</organism>
<dbReference type="EMBL" id="JAHVHU010000021">
    <property type="protein sequence ID" value="MBY5959997.1"/>
    <property type="molecule type" value="Genomic_DNA"/>
</dbReference>
<dbReference type="AlphaFoldDB" id="A0A953L8M9"/>
<accession>A0A953L8M9</accession>
<dbReference type="Proteomes" id="UP000753961">
    <property type="component" value="Unassembled WGS sequence"/>
</dbReference>
<protein>
    <submittedName>
        <fullName evidence="2">Aminoglycoside phosphotransferase family protein</fullName>
    </submittedName>
</protein>
<gene>
    <name evidence="2" type="ORF">KUV50_17735</name>
</gene>
<feature type="domain" description="Aminoglycoside phosphotransferase" evidence="1">
    <location>
        <begin position="27"/>
        <end position="253"/>
    </location>
</feature>
<dbReference type="InterPro" id="IPR002575">
    <property type="entry name" value="Aminoglycoside_PTrfase"/>
</dbReference>
<dbReference type="InterPro" id="IPR050249">
    <property type="entry name" value="Pseudomonas-type_ThrB"/>
</dbReference>
<comment type="caution">
    <text evidence="2">The sequence shown here is derived from an EMBL/GenBank/DDBJ whole genome shotgun (WGS) entry which is preliminary data.</text>
</comment>
<dbReference type="SUPFAM" id="SSF56112">
    <property type="entry name" value="Protein kinase-like (PK-like)"/>
    <property type="match status" value="1"/>
</dbReference>
<evidence type="ECO:0000259" key="1">
    <source>
        <dbReference type="Pfam" id="PF01636"/>
    </source>
</evidence>
<dbReference type="Gene3D" id="3.90.1200.10">
    <property type="match status" value="1"/>
</dbReference>
<dbReference type="InterPro" id="IPR011009">
    <property type="entry name" value="Kinase-like_dom_sf"/>
</dbReference>
<keyword evidence="3" id="KW-1185">Reference proteome</keyword>
<proteinExistence type="predicted"/>